<feature type="transmembrane region" description="Helical" evidence="2">
    <location>
        <begin position="101"/>
        <end position="120"/>
    </location>
</feature>
<keyword evidence="2" id="KW-1133">Transmembrane helix</keyword>
<geneLocation type="mitochondrion" evidence="4"/>
<evidence type="ECO:0000256" key="1">
    <source>
        <dbReference type="SAM" id="MobiDB-lite"/>
    </source>
</evidence>
<organism evidence="4">
    <name type="scientific">Zamia integrifolia</name>
    <name type="common">Coontie</name>
    <name type="synonym">Zamia floridana</name>
    <dbReference type="NCBI Taxonomy" id="3305"/>
    <lineage>
        <taxon>Eukaryota</taxon>
        <taxon>Viridiplantae</taxon>
        <taxon>Streptophyta</taxon>
        <taxon>Embryophyta</taxon>
        <taxon>Tracheophyta</taxon>
        <taxon>Spermatophyta</taxon>
        <taxon>Cycadidae</taxon>
        <taxon>Cycadales</taxon>
        <taxon>Zamiaceae</taxon>
        <taxon>Zamia</taxon>
    </lineage>
</organism>
<reference evidence="4" key="1">
    <citation type="journal article" date="2020" name="Mol. Biol. Evol.">
        <title>Extensive Shifts from Cis- to Trans-splicing of Gymnosperm Mitochondrial Introns.</title>
        <authorList>
            <person name="Guo W."/>
            <person name="Zhu A."/>
            <person name="Fan W."/>
            <person name="Adams R.P."/>
            <person name="Mower J.P."/>
        </authorList>
    </citation>
    <scope>NUCLEOTIDE SEQUENCE</scope>
</reference>
<proteinExistence type="predicted"/>
<evidence type="ECO:0000313" key="4">
    <source>
        <dbReference type="EMBL" id="QJH91620.1"/>
    </source>
</evidence>
<name>A0A6M3X2F8_ZAMIT</name>
<accession>A0A6M3X2F8</accession>
<protein>
    <submittedName>
        <fullName evidence="4">Cytochrome c maturation subunit FC</fullName>
    </submittedName>
</protein>
<dbReference type="InterPro" id="IPR044955">
    <property type="entry name" value="CCMFC"/>
</dbReference>
<sequence>MVQPQNFFFFITFMVVPRGTAAPVLLKWFVSRDVPTGAPSPSGTLIPIPISSLPFLVHLHGWEFIRSMDEAKSLVLVRASRPILLPDIIGRSSPGTGARNASFCFVLVLHLIILGFVGDLSYSESFRGVLCLLFFRTLFLPYNHGRDRLANKGRERARRRERQTLRPNGNEQRRNDKIRCPGSSCPPPPHLERRGEGFGPVAFPVPPSSGGACGGGVPPEAEIGLEARSLALPTSRLLMAVGHDCYRKAPMNMNISHGGVCIFIMGVILSDTKKIQFTQRLPLGPELHMGKERCCLRGSDYSHGPTFHSICGNSMIYKPSLTNPFMLEHDESLRAIIDLLPIHFSASYGNGKLDHFLHRERSWWIENREHNNSWLTMSPEKRYFFSETTSATEVAIHTNPFTDPYAPIGTGSFGTGGWYTTIMELPLISRIRIGFLLASPGGLRSLLRQLQKDKLHWNRKSSVEFIIA</sequence>
<keyword evidence="2" id="KW-0812">Transmembrane</keyword>
<evidence type="ECO:0000259" key="3">
    <source>
        <dbReference type="Pfam" id="PF16327"/>
    </source>
</evidence>
<evidence type="ECO:0000256" key="2">
    <source>
        <dbReference type="SAM" id="Phobius"/>
    </source>
</evidence>
<dbReference type="AlphaFoldDB" id="A0A6M3X2F8"/>
<gene>
    <name evidence="4" type="primary">ccmFc</name>
</gene>
<dbReference type="PANTHER" id="PTHR36010:SF1">
    <property type="entry name" value="CYTOCHROME C BIOGENESIS CCMF C-TERMINAL-LIKE MITOCHONDRIAL PROTEIN-RELATED"/>
    <property type="match status" value="1"/>
</dbReference>
<dbReference type="PANTHER" id="PTHR36010">
    <property type="entry name" value="CYTOCHROME C BIOGENESIS CCMF C-TERMINAL-LIKE MITOCHONDRIAL PROTEIN-RELATED"/>
    <property type="match status" value="1"/>
</dbReference>
<keyword evidence="2" id="KW-0472">Membrane</keyword>
<feature type="region of interest" description="Disordered" evidence="1">
    <location>
        <begin position="151"/>
        <end position="191"/>
    </location>
</feature>
<dbReference type="EMBL" id="MN965050">
    <property type="protein sequence ID" value="QJH91620.1"/>
    <property type="molecule type" value="Genomic_DNA"/>
</dbReference>
<dbReference type="Pfam" id="PF16327">
    <property type="entry name" value="CcmF_C"/>
    <property type="match status" value="1"/>
</dbReference>
<feature type="transmembrane region" description="Helical" evidence="2">
    <location>
        <begin position="45"/>
        <end position="65"/>
    </location>
</feature>
<dbReference type="InterPro" id="IPR032523">
    <property type="entry name" value="CcmF_C"/>
</dbReference>
<feature type="domain" description="Cytochrome c-type biogenesis protein CcmF C-terminal" evidence="3">
    <location>
        <begin position="368"/>
        <end position="447"/>
    </location>
</feature>
<dbReference type="GO" id="GO:0017004">
    <property type="term" value="P:cytochrome complex assembly"/>
    <property type="evidence" value="ECO:0007669"/>
    <property type="project" value="InterPro"/>
</dbReference>
<keyword evidence="4" id="KW-0496">Mitochondrion</keyword>